<feature type="transmembrane region" description="Helical" evidence="7">
    <location>
        <begin position="302"/>
        <end position="323"/>
    </location>
</feature>
<evidence type="ECO:0000256" key="4">
    <source>
        <dbReference type="ARBA" id="ARBA00022692"/>
    </source>
</evidence>
<feature type="transmembrane region" description="Helical" evidence="7">
    <location>
        <begin position="136"/>
        <end position="160"/>
    </location>
</feature>
<feature type="transmembrane region" description="Helical" evidence="7">
    <location>
        <begin position="211"/>
        <end position="234"/>
    </location>
</feature>
<keyword evidence="3" id="KW-1003">Cell membrane</keyword>
<evidence type="ECO:0000256" key="6">
    <source>
        <dbReference type="ARBA" id="ARBA00023136"/>
    </source>
</evidence>
<dbReference type="Proteomes" id="UP000219612">
    <property type="component" value="Unassembled WGS sequence"/>
</dbReference>
<evidence type="ECO:0000256" key="7">
    <source>
        <dbReference type="SAM" id="Phobius"/>
    </source>
</evidence>
<feature type="transmembrane region" description="Helical" evidence="7">
    <location>
        <begin position="77"/>
        <end position="96"/>
    </location>
</feature>
<evidence type="ECO:0000313" key="10">
    <source>
        <dbReference type="Proteomes" id="UP000219612"/>
    </source>
</evidence>
<dbReference type="SUPFAM" id="SSF103473">
    <property type="entry name" value="MFS general substrate transporter"/>
    <property type="match status" value="1"/>
</dbReference>
<evidence type="ECO:0000256" key="3">
    <source>
        <dbReference type="ARBA" id="ARBA00022475"/>
    </source>
</evidence>
<feature type="domain" description="Major facilitator superfamily (MFS) profile" evidence="8">
    <location>
        <begin position="1"/>
        <end position="190"/>
    </location>
</feature>
<sequence length="407" mass="41206">MSFTSQSSRWSDVYLVVGSRALSGCGDFLAATTLALVLQGAGHGGVAISALMLAAGVPPVLLAPLSGRLADLADSRVILAVTAAAQAAVCVALAFVSHPVLIIALVALLACGLAFTGPVLSALLPEMVRREDLAKASGISQTAGQIGVLIGPALAGVLVGQTGSRVPLLIDAATYLALVVAALAIRTRRRGGGVRSAVPLEPWRLRDDRTLAVVVGLLAAVVLAIAAINVFDVFFVRETLGASATVYGFVAASWTVGMLLGSVTFSRFPSHRITPFAMLAVTAATCVPFIGAAFVGDALWLIPFWIVGGLFNGAINVFVMVFVTSRTPPAARGRAFAGMNAPIQGAGMVGLLVAGPLVGLVDLRVLIASAGAAGLLTALAALLVVRREPPSAPGAGGSHLVRDSVGA</sequence>
<reference evidence="9 10" key="1">
    <citation type="submission" date="2017-09" db="EMBL/GenBank/DDBJ databases">
        <authorList>
            <person name="Ehlers B."/>
            <person name="Leendertz F.H."/>
        </authorList>
    </citation>
    <scope>NUCLEOTIDE SEQUENCE [LARGE SCALE GENOMIC DNA]</scope>
    <source>
        <strain evidence="9 10">CGMCC 4.6857</strain>
    </source>
</reference>
<feature type="domain" description="Major facilitator superfamily (MFS) profile" evidence="8">
    <location>
        <begin position="208"/>
        <end position="407"/>
    </location>
</feature>
<keyword evidence="6 7" id="KW-0472">Membrane</keyword>
<name>A0A285K661_9ACTN</name>
<proteinExistence type="predicted"/>
<dbReference type="InterPro" id="IPR011701">
    <property type="entry name" value="MFS"/>
</dbReference>
<protein>
    <submittedName>
        <fullName evidence="9">Predicted arabinose efflux permease, MFS family</fullName>
    </submittedName>
</protein>
<feature type="transmembrane region" description="Helical" evidence="7">
    <location>
        <begin position="166"/>
        <end position="185"/>
    </location>
</feature>
<evidence type="ECO:0000313" key="9">
    <source>
        <dbReference type="EMBL" id="SNY68038.1"/>
    </source>
</evidence>
<feature type="transmembrane region" description="Helical" evidence="7">
    <location>
        <begin position="335"/>
        <end position="359"/>
    </location>
</feature>
<feature type="transmembrane region" description="Helical" evidence="7">
    <location>
        <begin position="277"/>
        <end position="296"/>
    </location>
</feature>
<feature type="transmembrane region" description="Helical" evidence="7">
    <location>
        <begin position="12"/>
        <end position="38"/>
    </location>
</feature>
<dbReference type="Gene3D" id="1.20.1250.20">
    <property type="entry name" value="MFS general substrate transporter like domains"/>
    <property type="match status" value="2"/>
</dbReference>
<organism evidence="9 10">
    <name type="scientific">Paractinoplanes atraurantiacus</name>
    <dbReference type="NCBI Taxonomy" id="1036182"/>
    <lineage>
        <taxon>Bacteria</taxon>
        <taxon>Bacillati</taxon>
        <taxon>Actinomycetota</taxon>
        <taxon>Actinomycetes</taxon>
        <taxon>Micromonosporales</taxon>
        <taxon>Micromonosporaceae</taxon>
        <taxon>Paractinoplanes</taxon>
    </lineage>
</organism>
<dbReference type="OrthoDB" id="5178159at2"/>
<feature type="transmembrane region" description="Helical" evidence="7">
    <location>
        <begin position="246"/>
        <end position="265"/>
    </location>
</feature>
<keyword evidence="2" id="KW-0813">Transport</keyword>
<dbReference type="PANTHER" id="PTHR43266">
    <property type="entry name" value="MACROLIDE-EFFLUX PROTEIN"/>
    <property type="match status" value="1"/>
</dbReference>
<dbReference type="EMBL" id="OBDY01000032">
    <property type="protein sequence ID" value="SNY68038.1"/>
    <property type="molecule type" value="Genomic_DNA"/>
</dbReference>
<keyword evidence="4 7" id="KW-0812">Transmembrane</keyword>
<feature type="transmembrane region" description="Helical" evidence="7">
    <location>
        <begin position="102"/>
        <end position="124"/>
    </location>
</feature>
<dbReference type="PANTHER" id="PTHR43266:SF2">
    <property type="entry name" value="MAJOR FACILITATOR SUPERFAMILY (MFS) PROFILE DOMAIN-CONTAINING PROTEIN"/>
    <property type="match status" value="1"/>
</dbReference>
<keyword evidence="5 7" id="KW-1133">Transmembrane helix</keyword>
<comment type="subcellular location">
    <subcellularLocation>
        <location evidence="1">Cell membrane</location>
        <topology evidence="1">Multi-pass membrane protein</topology>
    </subcellularLocation>
</comment>
<dbReference type="AlphaFoldDB" id="A0A285K661"/>
<evidence type="ECO:0000256" key="5">
    <source>
        <dbReference type="ARBA" id="ARBA00022989"/>
    </source>
</evidence>
<feature type="transmembrane region" description="Helical" evidence="7">
    <location>
        <begin position="44"/>
        <end position="65"/>
    </location>
</feature>
<gene>
    <name evidence="9" type="ORF">SAMN05421748_13278</name>
</gene>
<dbReference type="RefSeq" id="WP_097327850.1">
    <property type="nucleotide sequence ID" value="NZ_OBDY01000032.1"/>
</dbReference>
<dbReference type="GO" id="GO:0005886">
    <property type="term" value="C:plasma membrane"/>
    <property type="evidence" value="ECO:0007669"/>
    <property type="project" value="UniProtKB-SubCell"/>
</dbReference>
<dbReference type="Pfam" id="PF07690">
    <property type="entry name" value="MFS_1"/>
    <property type="match status" value="1"/>
</dbReference>
<dbReference type="InterPro" id="IPR020846">
    <property type="entry name" value="MFS_dom"/>
</dbReference>
<evidence type="ECO:0000259" key="8">
    <source>
        <dbReference type="PROSITE" id="PS50850"/>
    </source>
</evidence>
<dbReference type="InterPro" id="IPR036259">
    <property type="entry name" value="MFS_trans_sf"/>
</dbReference>
<keyword evidence="10" id="KW-1185">Reference proteome</keyword>
<dbReference type="PROSITE" id="PS50850">
    <property type="entry name" value="MFS"/>
    <property type="match status" value="2"/>
</dbReference>
<dbReference type="CDD" id="cd06173">
    <property type="entry name" value="MFS_MefA_like"/>
    <property type="match status" value="1"/>
</dbReference>
<evidence type="ECO:0000256" key="2">
    <source>
        <dbReference type="ARBA" id="ARBA00022448"/>
    </source>
</evidence>
<evidence type="ECO:0000256" key="1">
    <source>
        <dbReference type="ARBA" id="ARBA00004651"/>
    </source>
</evidence>
<dbReference type="GO" id="GO:0022857">
    <property type="term" value="F:transmembrane transporter activity"/>
    <property type="evidence" value="ECO:0007669"/>
    <property type="project" value="InterPro"/>
</dbReference>
<feature type="transmembrane region" description="Helical" evidence="7">
    <location>
        <begin position="365"/>
        <end position="385"/>
    </location>
</feature>
<accession>A0A285K661</accession>